<comment type="caution">
    <text evidence="2">The sequence shown here is derived from an EMBL/GenBank/DDBJ whole genome shotgun (WGS) entry which is preliminary data.</text>
</comment>
<dbReference type="Proteomes" id="UP000403266">
    <property type="component" value="Unassembled WGS sequence"/>
</dbReference>
<dbReference type="OrthoDB" id="9908961at2"/>
<dbReference type="AlphaFoldDB" id="A0A5N7MHZ8"/>
<evidence type="ECO:0000313" key="3">
    <source>
        <dbReference type="Proteomes" id="UP000403266"/>
    </source>
</evidence>
<accession>A0A5N7MHZ8</accession>
<organism evidence="2 3">
    <name type="scientific">Microvirga tunisiensis</name>
    <dbReference type="NCBI Taxonomy" id="2108360"/>
    <lineage>
        <taxon>Bacteria</taxon>
        <taxon>Pseudomonadati</taxon>
        <taxon>Pseudomonadota</taxon>
        <taxon>Alphaproteobacteria</taxon>
        <taxon>Hyphomicrobiales</taxon>
        <taxon>Methylobacteriaceae</taxon>
        <taxon>Microvirga</taxon>
    </lineage>
</organism>
<proteinExistence type="predicted"/>
<reference evidence="2 3" key="1">
    <citation type="journal article" date="2019" name="Syst. Appl. Microbiol.">
        <title>Microvirga tunisiensis sp. nov., a root nodule symbiotic bacterium isolated from Lupinus micranthus and L. luteus grown in Northern Tunisia.</title>
        <authorList>
            <person name="Msaddak A."/>
            <person name="Rejili M."/>
            <person name="Duran D."/>
            <person name="Mars M."/>
            <person name="Palacios J.M."/>
            <person name="Ruiz-Argueso T."/>
            <person name="Rey L."/>
            <person name="Imperial J."/>
        </authorList>
    </citation>
    <scope>NUCLEOTIDE SEQUENCE [LARGE SCALE GENOMIC DNA]</scope>
    <source>
        <strain evidence="2 3">Lmie10</strain>
    </source>
</reference>
<dbReference type="EMBL" id="VOSK01000053">
    <property type="protein sequence ID" value="MPR26557.1"/>
    <property type="molecule type" value="Genomic_DNA"/>
</dbReference>
<gene>
    <name evidence="2" type="ORF">FS320_15360</name>
</gene>
<keyword evidence="3" id="KW-1185">Reference proteome</keyword>
<protein>
    <submittedName>
        <fullName evidence="2">Uncharacterized protein</fullName>
    </submittedName>
</protein>
<sequence>MTDRHDDLKRILAEGIERGEGFTVTLKRVRGRYPDSTAAEIADAMRPVNKEASDTGRPSGRYAKPYNGSPR</sequence>
<evidence type="ECO:0000313" key="2">
    <source>
        <dbReference type="EMBL" id="MPR26557.1"/>
    </source>
</evidence>
<name>A0A5N7MHZ8_9HYPH</name>
<dbReference type="RefSeq" id="WP_152712726.1">
    <property type="nucleotide sequence ID" value="NZ_VOSJ01000053.1"/>
</dbReference>
<evidence type="ECO:0000256" key="1">
    <source>
        <dbReference type="SAM" id="MobiDB-lite"/>
    </source>
</evidence>
<feature type="region of interest" description="Disordered" evidence="1">
    <location>
        <begin position="40"/>
        <end position="71"/>
    </location>
</feature>